<feature type="compositionally biased region" description="Polar residues" evidence="1">
    <location>
        <begin position="752"/>
        <end position="767"/>
    </location>
</feature>
<dbReference type="GO" id="GO:0030276">
    <property type="term" value="F:clathrin binding"/>
    <property type="evidence" value="ECO:0007669"/>
    <property type="project" value="InterPro"/>
</dbReference>
<dbReference type="InterPro" id="IPR008942">
    <property type="entry name" value="ENTH_VHS"/>
</dbReference>
<feature type="compositionally biased region" description="Low complexity" evidence="1">
    <location>
        <begin position="677"/>
        <end position="687"/>
    </location>
</feature>
<dbReference type="Proteomes" id="UP000398389">
    <property type="component" value="Unassembled WGS sequence"/>
</dbReference>
<feature type="compositionally biased region" description="Pro residues" evidence="1">
    <location>
        <begin position="712"/>
        <end position="722"/>
    </location>
</feature>
<dbReference type="Gene3D" id="1.25.40.90">
    <property type="match status" value="1"/>
</dbReference>
<protein>
    <recommendedName>
        <fullName evidence="2">AP180 N-terminal homology (ANTH) domain-containing protein</fullName>
    </recommendedName>
</protein>
<sequence>MVPESSNMAISKAIKGATKPKEAPPKDKYLYAIRNYLATSSSSSSPSSPSSTSSSAEAPYANIARLLIPKLNSPSMTVSLKAHLVFHQLLSDANAPKYVFLSFLARTYSTANRSSVDCTAFDILADYRAFQTKPALPNLAKALPQASAHNRLLSAYNRYLRERILHFKFLNLDLIREKVDQSSLVDTAQRHRLHLPETAGHLLNQIQCAIQQMRLLLACIFSDTDLNHPLYSYCYGLAALDLSILFRFVNLALVAALQNFFSLPRDCAERTLFAYKEYTQLKLIDDVLTFVNLGPNAISPKDLDLPGPLRQDALAIKQLTKSLEDFLYDPRQSKPKNLSNEDDDSHSVFSKSASSSTISSSVASTPASSMSSVKYNDSSSHYSNLKVHHNNHHHHQQQLQQPIPSDSSPAAVSLLATPSGLSAQTLTPASPSSSFASPSARNSVPSPIPSPAPPFAAGASYSPLVSSNPYTNPTNYDSPVATVSKIPGLSPETIAAAIGAANTSVASGFQAPAQESLNSTPPTDLYYPVKKPQHSSNSSNVSGFSTISINSVSGISGVPANIKIHHGPLLSPIIGSPTCASTPTAAAPLSPLVPSSLNNAELPSSLSSSCSTSSDRSSATITTANTSAASFSGPPPAAALPPRPHLDASPTTPVPPSASTKTLSSFATLADSSLRGTAPATPTTPTARQPSTVQNRSKPGVTLEMTTNSPNSPSPLVPPPRRQPQQQPQPQKLPTWDHKALPEAPRREPLKSTKTLPRKLSQNNHQTPKNRDPDLPPDFDPDDPSMENWQKLFDTLDNPEATFSLKFDLQAALQRSIEYNNKLSSLQSQLGSEASGKPSNSTPQTPTTPMYAAAVLGRNDSETSHDRYTNEFRTALMQPRTAPASAPEADPNTAYAYSYAAYGRAPGDAHNHLGPGGALKKKASGFLKPFRKAST</sequence>
<feature type="region of interest" description="Disordered" evidence="1">
    <location>
        <begin position="600"/>
        <end position="789"/>
    </location>
</feature>
<feature type="compositionally biased region" description="Basic and acidic residues" evidence="1">
    <location>
        <begin position="735"/>
        <end position="751"/>
    </location>
</feature>
<dbReference type="Pfam" id="PF07651">
    <property type="entry name" value="ANTH"/>
    <property type="match status" value="1"/>
</dbReference>
<dbReference type="GO" id="GO:0030136">
    <property type="term" value="C:clathrin-coated vesicle"/>
    <property type="evidence" value="ECO:0007669"/>
    <property type="project" value="InterPro"/>
</dbReference>
<feature type="compositionally biased region" description="Pro residues" evidence="1">
    <location>
        <begin position="633"/>
        <end position="643"/>
    </location>
</feature>
<keyword evidence="4" id="KW-1185">Reference proteome</keyword>
<gene>
    <name evidence="3" type="ORF">SAPINGB_P004065</name>
</gene>
<accession>A0A5E8BY16</accession>
<proteinExistence type="predicted"/>
<organism evidence="3 4">
    <name type="scientific">Magnusiomyces paraingens</name>
    <dbReference type="NCBI Taxonomy" id="2606893"/>
    <lineage>
        <taxon>Eukaryota</taxon>
        <taxon>Fungi</taxon>
        <taxon>Dikarya</taxon>
        <taxon>Ascomycota</taxon>
        <taxon>Saccharomycotina</taxon>
        <taxon>Dipodascomycetes</taxon>
        <taxon>Dipodascales</taxon>
        <taxon>Dipodascaceae</taxon>
        <taxon>Magnusiomyces</taxon>
    </lineage>
</organism>
<dbReference type="EMBL" id="CABVLU010000003">
    <property type="protein sequence ID" value="VVT54417.1"/>
    <property type="molecule type" value="Genomic_DNA"/>
</dbReference>
<feature type="domain" description="AP180 N-terminal homology (ANTH)" evidence="2">
    <location>
        <begin position="10"/>
        <end position="280"/>
    </location>
</feature>
<feature type="region of interest" description="Disordered" evidence="1">
    <location>
        <begin position="330"/>
        <end position="451"/>
    </location>
</feature>
<feature type="compositionally biased region" description="Polar residues" evidence="1">
    <location>
        <begin position="688"/>
        <end position="697"/>
    </location>
</feature>
<dbReference type="InterPro" id="IPR011417">
    <property type="entry name" value="ANTH_dom"/>
</dbReference>
<feature type="compositionally biased region" description="Basic residues" evidence="1">
    <location>
        <begin position="386"/>
        <end position="396"/>
    </location>
</feature>
<evidence type="ECO:0000256" key="1">
    <source>
        <dbReference type="SAM" id="MobiDB-lite"/>
    </source>
</evidence>
<dbReference type="GeneID" id="43582880"/>
<feature type="compositionally biased region" description="Basic residues" evidence="1">
    <location>
        <begin position="919"/>
        <end position="935"/>
    </location>
</feature>
<feature type="compositionally biased region" description="Polar residues" evidence="1">
    <location>
        <begin position="513"/>
        <end position="522"/>
    </location>
</feature>
<evidence type="ECO:0000259" key="2">
    <source>
        <dbReference type="Pfam" id="PF07651"/>
    </source>
</evidence>
<dbReference type="OrthoDB" id="10634306at2759"/>
<feature type="region of interest" description="Disordered" evidence="1">
    <location>
        <begin position="913"/>
        <end position="935"/>
    </location>
</feature>
<dbReference type="GO" id="GO:0005545">
    <property type="term" value="F:1-phosphatidylinositol binding"/>
    <property type="evidence" value="ECO:0007669"/>
    <property type="project" value="InterPro"/>
</dbReference>
<feature type="compositionally biased region" description="Low complexity" evidence="1">
    <location>
        <begin position="428"/>
        <end position="440"/>
    </location>
</feature>
<dbReference type="InterPro" id="IPR014712">
    <property type="entry name" value="ANTH_dom_sf"/>
</dbReference>
<feature type="region of interest" description="Disordered" evidence="1">
    <location>
        <begin position="828"/>
        <end position="847"/>
    </location>
</feature>
<dbReference type="GO" id="GO:0048268">
    <property type="term" value="P:clathrin coat assembly"/>
    <property type="evidence" value="ECO:0007669"/>
    <property type="project" value="InterPro"/>
</dbReference>
<evidence type="ECO:0000313" key="4">
    <source>
        <dbReference type="Proteomes" id="UP000398389"/>
    </source>
</evidence>
<feature type="compositionally biased region" description="Low complexity" evidence="1">
    <location>
        <begin position="600"/>
        <end position="632"/>
    </location>
</feature>
<feature type="compositionally biased region" description="Acidic residues" evidence="1">
    <location>
        <begin position="775"/>
        <end position="785"/>
    </location>
</feature>
<dbReference type="RefSeq" id="XP_031854671.1">
    <property type="nucleotide sequence ID" value="XM_031998780.1"/>
</dbReference>
<feature type="region of interest" description="Disordered" evidence="1">
    <location>
        <begin position="513"/>
        <end position="541"/>
    </location>
</feature>
<feature type="compositionally biased region" description="Low complexity" evidence="1">
    <location>
        <begin position="838"/>
        <end position="847"/>
    </location>
</feature>
<reference evidence="3 4" key="1">
    <citation type="submission" date="2019-09" db="EMBL/GenBank/DDBJ databases">
        <authorList>
            <person name="Brejova B."/>
        </authorList>
    </citation>
    <scope>NUCLEOTIDE SEQUENCE [LARGE SCALE GENOMIC DNA]</scope>
</reference>
<dbReference type="AlphaFoldDB" id="A0A5E8BY16"/>
<feature type="compositionally biased region" description="Polar residues" evidence="1">
    <location>
        <begin position="374"/>
        <end position="383"/>
    </location>
</feature>
<dbReference type="SUPFAM" id="SSF89009">
    <property type="entry name" value="GAT-like domain"/>
    <property type="match status" value="1"/>
</dbReference>
<evidence type="ECO:0000313" key="3">
    <source>
        <dbReference type="EMBL" id="VVT54417.1"/>
    </source>
</evidence>
<dbReference type="SUPFAM" id="SSF48464">
    <property type="entry name" value="ENTH/VHS domain"/>
    <property type="match status" value="1"/>
</dbReference>
<feature type="compositionally biased region" description="Low complexity" evidence="1">
    <location>
        <begin position="347"/>
        <end position="373"/>
    </location>
</feature>
<name>A0A5E8BY16_9ASCO</name>
<feature type="region of interest" description="Disordered" evidence="1">
    <location>
        <begin position="1"/>
        <end position="26"/>
    </location>
</feature>
<feature type="compositionally biased region" description="Polar residues" evidence="1">
    <location>
        <begin position="663"/>
        <end position="675"/>
    </location>
</feature>
<dbReference type="Gene3D" id="1.20.58.150">
    <property type="entry name" value="ANTH domain"/>
    <property type="match status" value="1"/>
</dbReference>